<proteinExistence type="predicted"/>
<dbReference type="EMBL" id="OW152830">
    <property type="protein sequence ID" value="CAH2048449.1"/>
    <property type="molecule type" value="Genomic_DNA"/>
</dbReference>
<evidence type="ECO:0000313" key="1">
    <source>
        <dbReference type="EMBL" id="CAH2048449.1"/>
    </source>
</evidence>
<organism evidence="1 2">
    <name type="scientific">Iphiclides podalirius</name>
    <name type="common">scarce swallowtail</name>
    <dbReference type="NCBI Taxonomy" id="110791"/>
    <lineage>
        <taxon>Eukaryota</taxon>
        <taxon>Metazoa</taxon>
        <taxon>Ecdysozoa</taxon>
        <taxon>Arthropoda</taxon>
        <taxon>Hexapoda</taxon>
        <taxon>Insecta</taxon>
        <taxon>Pterygota</taxon>
        <taxon>Neoptera</taxon>
        <taxon>Endopterygota</taxon>
        <taxon>Lepidoptera</taxon>
        <taxon>Glossata</taxon>
        <taxon>Ditrysia</taxon>
        <taxon>Papilionoidea</taxon>
        <taxon>Papilionidae</taxon>
        <taxon>Papilioninae</taxon>
        <taxon>Iphiclides</taxon>
    </lineage>
</organism>
<feature type="non-terminal residue" evidence="1">
    <location>
        <position position="74"/>
    </location>
</feature>
<keyword evidence="2" id="KW-1185">Reference proteome</keyword>
<protein>
    <submittedName>
        <fullName evidence="1">Uncharacterized protein</fullName>
    </submittedName>
</protein>
<accession>A0ABN8I3S8</accession>
<dbReference type="Proteomes" id="UP000837857">
    <property type="component" value="Chromosome 18"/>
</dbReference>
<sequence>MPNVPPEARYCQCGVARSDIIPGGAAPGACTGGAVTLSSISIGFIDKRCPIRSEWKLADSACNESGRRESGAQI</sequence>
<reference evidence="1" key="1">
    <citation type="submission" date="2022-03" db="EMBL/GenBank/DDBJ databases">
        <authorList>
            <person name="Martin H S."/>
        </authorList>
    </citation>
    <scope>NUCLEOTIDE SEQUENCE</scope>
</reference>
<evidence type="ECO:0000313" key="2">
    <source>
        <dbReference type="Proteomes" id="UP000837857"/>
    </source>
</evidence>
<gene>
    <name evidence="1" type="ORF">IPOD504_LOCUS6075</name>
</gene>
<name>A0ABN8I3S8_9NEOP</name>